<evidence type="ECO:0000256" key="6">
    <source>
        <dbReference type="ARBA" id="ARBA00022824"/>
    </source>
</evidence>
<evidence type="ECO:0000256" key="10">
    <source>
        <dbReference type="ARBA" id="ARBA00023002"/>
    </source>
</evidence>
<sequence>WTLPALAFSIFVWANIAFARALHHHQYYLEKFEDEYPKNRKAVIPFIL</sequence>
<evidence type="ECO:0000256" key="11">
    <source>
        <dbReference type="ARBA" id="ARBA00023098"/>
    </source>
</evidence>
<dbReference type="GO" id="GO:0030154">
    <property type="term" value="P:cell differentiation"/>
    <property type="evidence" value="ECO:0007669"/>
    <property type="project" value="UniProtKB-KW"/>
</dbReference>
<dbReference type="PANTHER" id="PTHR10556">
    <property type="entry name" value="3-OXO-5-ALPHA-STEROID 4-DEHYDROGENASE"/>
    <property type="match status" value="1"/>
</dbReference>
<evidence type="ECO:0000256" key="4">
    <source>
        <dbReference type="ARBA" id="ARBA00022692"/>
    </source>
</evidence>
<dbReference type="PANTHER" id="PTHR10556:SF57">
    <property type="entry name" value="3-OXO-5-ALPHA-STEROID 4-DEHYDROGENASE 1"/>
    <property type="match status" value="1"/>
</dbReference>
<keyword evidence="10" id="KW-0560">Oxidoreductase</keyword>
<keyword evidence="7" id="KW-0492">Microsome</keyword>
<keyword evidence="8" id="KW-0521">NADP</keyword>
<dbReference type="InterPro" id="IPR039357">
    <property type="entry name" value="SRD5A/TECR"/>
</dbReference>
<comment type="similarity">
    <text evidence="3">Belongs to the steroid 5-alpha reductase family.</text>
</comment>
<dbReference type="EMBL" id="CAJOBB010003326">
    <property type="protein sequence ID" value="CAF4034254.1"/>
    <property type="molecule type" value="Genomic_DNA"/>
</dbReference>
<keyword evidence="11" id="KW-0443">Lipid metabolism</keyword>
<keyword evidence="5" id="KW-0221">Differentiation</keyword>
<evidence type="ECO:0000256" key="5">
    <source>
        <dbReference type="ARBA" id="ARBA00022782"/>
    </source>
</evidence>
<dbReference type="GO" id="GO:0003865">
    <property type="term" value="F:3-oxo-5-alpha-steroid 4-dehydrogenase activity"/>
    <property type="evidence" value="ECO:0007669"/>
    <property type="project" value="TreeGrafter"/>
</dbReference>
<feature type="non-terminal residue" evidence="14">
    <location>
        <position position="1"/>
    </location>
</feature>
<protein>
    <recommendedName>
        <fullName evidence="13">3-oxo-5-alpha-steroid 4-dehydrogenase C-terminal domain-containing protein</fullName>
    </recommendedName>
</protein>
<dbReference type="GO" id="GO:0006694">
    <property type="term" value="P:steroid biosynthetic process"/>
    <property type="evidence" value="ECO:0007669"/>
    <property type="project" value="TreeGrafter"/>
</dbReference>
<dbReference type="InterPro" id="IPR001104">
    <property type="entry name" value="3-oxo-5_a-steroid_4-DH_C"/>
</dbReference>
<keyword evidence="4" id="KW-0812">Transmembrane</keyword>
<dbReference type="GO" id="GO:0005789">
    <property type="term" value="C:endoplasmic reticulum membrane"/>
    <property type="evidence" value="ECO:0007669"/>
    <property type="project" value="UniProtKB-SubCell"/>
</dbReference>
<proteinExistence type="inferred from homology"/>
<evidence type="ECO:0000313" key="14">
    <source>
        <dbReference type="EMBL" id="CAF4034254.1"/>
    </source>
</evidence>
<evidence type="ECO:0000256" key="2">
    <source>
        <dbReference type="ARBA" id="ARBA00004524"/>
    </source>
</evidence>
<dbReference type="AlphaFoldDB" id="A0A819QSM0"/>
<evidence type="ECO:0000256" key="1">
    <source>
        <dbReference type="ARBA" id="ARBA00004477"/>
    </source>
</evidence>
<evidence type="ECO:0000256" key="3">
    <source>
        <dbReference type="ARBA" id="ARBA00007742"/>
    </source>
</evidence>
<dbReference type="Pfam" id="PF02544">
    <property type="entry name" value="Steroid_dh"/>
    <property type="match status" value="1"/>
</dbReference>
<keyword evidence="6" id="KW-0256">Endoplasmic reticulum</keyword>
<comment type="subcellular location">
    <subcellularLocation>
        <location evidence="1">Endoplasmic reticulum membrane</location>
        <topology evidence="1">Multi-pass membrane protein</topology>
    </subcellularLocation>
    <subcellularLocation>
        <location evidence="2">Microsome membrane</location>
    </subcellularLocation>
</comment>
<evidence type="ECO:0000256" key="12">
    <source>
        <dbReference type="ARBA" id="ARBA00023136"/>
    </source>
</evidence>
<dbReference type="Proteomes" id="UP000663868">
    <property type="component" value="Unassembled WGS sequence"/>
</dbReference>
<accession>A0A819QSM0</accession>
<keyword evidence="9" id="KW-1133">Transmembrane helix</keyword>
<organism evidence="14 15">
    <name type="scientific">Adineta steineri</name>
    <dbReference type="NCBI Taxonomy" id="433720"/>
    <lineage>
        <taxon>Eukaryota</taxon>
        <taxon>Metazoa</taxon>
        <taxon>Spiralia</taxon>
        <taxon>Gnathifera</taxon>
        <taxon>Rotifera</taxon>
        <taxon>Eurotatoria</taxon>
        <taxon>Bdelloidea</taxon>
        <taxon>Adinetida</taxon>
        <taxon>Adinetidae</taxon>
        <taxon>Adineta</taxon>
    </lineage>
</organism>
<feature type="domain" description="3-oxo-5-alpha-steroid 4-dehydrogenase C-terminal" evidence="13">
    <location>
        <begin position="1"/>
        <end position="48"/>
    </location>
</feature>
<keyword evidence="12" id="KW-0472">Membrane</keyword>
<name>A0A819QSM0_9BILA</name>
<evidence type="ECO:0000259" key="13">
    <source>
        <dbReference type="Pfam" id="PF02544"/>
    </source>
</evidence>
<evidence type="ECO:0000256" key="9">
    <source>
        <dbReference type="ARBA" id="ARBA00022989"/>
    </source>
</evidence>
<comment type="caution">
    <text evidence="14">The sequence shown here is derived from an EMBL/GenBank/DDBJ whole genome shotgun (WGS) entry which is preliminary data.</text>
</comment>
<evidence type="ECO:0000256" key="8">
    <source>
        <dbReference type="ARBA" id="ARBA00022857"/>
    </source>
</evidence>
<evidence type="ECO:0000256" key="7">
    <source>
        <dbReference type="ARBA" id="ARBA00022848"/>
    </source>
</evidence>
<reference evidence="14" key="1">
    <citation type="submission" date="2021-02" db="EMBL/GenBank/DDBJ databases">
        <authorList>
            <person name="Nowell W R."/>
        </authorList>
    </citation>
    <scope>NUCLEOTIDE SEQUENCE</scope>
</reference>
<gene>
    <name evidence="14" type="ORF">KXQ929_LOCUS30488</name>
</gene>
<evidence type="ECO:0000313" key="15">
    <source>
        <dbReference type="Proteomes" id="UP000663868"/>
    </source>
</evidence>